<dbReference type="InterPro" id="IPR057373">
    <property type="entry name" value="ZNFX1"/>
</dbReference>
<dbReference type="Proteomes" id="UP000094569">
    <property type="component" value="Unassembled WGS sequence"/>
</dbReference>
<dbReference type="PANTHER" id="PTHR10887">
    <property type="entry name" value="DNA2/NAM7 HELICASE FAMILY"/>
    <property type="match status" value="1"/>
</dbReference>
<dbReference type="AlphaFoldDB" id="A0A1E3BIK3"/>
<dbReference type="InterPro" id="IPR045055">
    <property type="entry name" value="DNA2/NAM7-like"/>
</dbReference>
<keyword evidence="1" id="KW-0347">Helicase</keyword>
<dbReference type="GO" id="GO:0004386">
    <property type="term" value="F:helicase activity"/>
    <property type="evidence" value="ECO:0007669"/>
    <property type="project" value="InterPro"/>
</dbReference>
<feature type="region of interest" description="Disordered" evidence="2">
    <location>
        <begin position="1088"/>
        <end position="1134"/>
    </location>
</feature>
<comment type="caution">
    <text evidence="6">The sequence shown here is derived from an EMBL/GenBank/DDBJ whole genome shotgun (WGS) entry which is preliminary data.</text>
</comment>
<dbReference type="Gene3D" id="3.40.50.300">
    <property type="entry name" value="P-loop containing nucleotide triphosphate hydrolases"/>
    <property type="match status" value="3"/>
</dbReference>
<dbReference type="InterPro" id="IPR041677">
    <property type="entry name" value="DNA2/NAM7_AAA_11"/>
</dbReference>
<dbReference type="GO" id="GO:0031380">
    <property type="term" value="C:nuclear RNA-directed RNA polymerase complex"/>
    <property type="evidence" value="ECO:0007669"/>
    <property type="project" value="TreeGrafter"/>
</dbReference>
<dbReference type="EMBL" id="JXNT01000003">
    <property type="protein sequence ID" value="ODM20802.1"/>
    <property type="molecule type" value="Genomic_DNA"/>
</dbReference>
<evidence type="ECO:0000259" key="3">
    <source>
        <dbReference type="Pfam" id="PF13086"/>
    </source>
</evidence>
<feature type="compositionally biased region" description="Basic and acidic residues" evidence="2">
    <location>
        <begin position="1103"/>
        <end position="1123"/>
    </location>
</feature>
<dbReference type="InterPro" id="IPR047187">
    <property type="entry name" value="SF1_C_Upf1"/>
</dbReference>
<dbReference type="FunFam" id="3.40.50.300:FF:001366">
    <property type="entry name" value="ATP binding protein, putative"/>
    <property type="match status" value="1"/>
</dbReference>
<evidence type="ECO:0000313" key="7">
    <source>
        <dbReference type="Proteomes" id="UP000094569"/>
    </source>
</evidence>
<feature type="domain" description="DNA2/NAM7 helicase helicase" evidence="3">
    <location>
        <begin position="312"/>
        <end position="687"/>
    </location>
</feature>
<feature type="compositionally biased region" description="Polar residues" evidence="2">
    <location>
        <begin position="1124"/>
        <end position="1134"/>
    </location>
</feature>
<dbReference type="PANTHER" id="PTHR10887:SF341">
    <property type="entry name" value="NFX1-TYPE ZINC FINGER-CONTAINING PROTEIN 1"/>
    <property type="match status" value="1"/>
</dbReference>
<dbReference type="STRING" id="573508.A0A1E3BIK3"/>
<keyword evidence="1" id="KW-0378">Hydrolase</keyword>
<keyword evidence="1" id="KW-0547">Nucleotide-binding</keyword>
<evidence type="ECO:0008006" key="8">
    <source>
        <dbReference type="Google" id="ProtNLM"/>
    </source>
</evidence>
<proteinExistence type="predicted"/>
<feature type="region of interest" description="Disordered" evidence="2">
    <location>
        <begin position="1019"/>
        <end position="1039"/>
    </location>
</feature>
<dbReference type="CDD" id="cd18808">
    <property type="entry name" value="SF1_C_Upf1"/>
    <property type="match status" value="1"/>
</dbReference>
<dbReference type="Pfam" id="PF13087">
    <property type="entry name" value="AAA_12"/>
    <property type="match status" value="1"/>
</dbReference>
<dbReference type="InterPro" id="IPR041679">
    <property type="entry name" value="DNA2/NAM7-like_C"/>
</dbReference>
<dbReference type="GO" id="GO:0031048">
    <property type="term" value="P:regulatory ncRNA-mediated heterochromatin formation"/>
    <property type="evidence" value="ECO:0007669"/>
    <property type="project" value="TreeGrafter"/>
</dbReference>
<feature type="domain" description="ZNFX1" evidence="5">
    <location>
        <begin position="129"/>
        <end position="236"/>
    </location>
</feature>
<dbReference type="Pfam" id="PF13086">
    <property type="entry name" value="AAA_11"/>
    <property type="match status" value="1"/>
</dbReference>
<dbReference type="SUPFAM" id="SSF52540">
    <property type="entry name" value="P-loop containing nucleoside triphosphate hydrolases"/>
    <property type="match status" value="1"/>
</dbReference>
<protein>
    <recommendedName>
        <fullName evidence="8">Helicase required for RNAi-mediated heterochromatin assembly 1</fullName>
    </recommendedName>
</protein>
<dbReference type="VEuPathDB" id="FungiDB:SI65_03855"/>
<keyword evidence="7" id="KW-1185">Reference proteome</keyword>
<evidence type="ECO:0000313" key="6">
    <source>
        <dbReference type="EMBL" id="ODM20802.1"/>
    </source>
</evidence>
<evidence type="ECO:0000256" key="2">
    <source>
        <dbReference type="SAM" id="MobiDB-lite"/>
    </source>
</evidence>
<dbReference type="OrthoDB" id="409395at2759"/>
<evidence type="ECO:0000259" key="4">
    <source>
        <dbReference type="Pfam" id="PF13087"/>
    </source>
</evidence>
<name>A0A1E3BIK3_ASPCR</name>
<sequence length="1134" mass="127928">MESSEEVEQSSSSFIPETHVRLMNLHMGNTVQVNPDIKNYCFQAREDESTEGEAWTMKPELPSSDEILGTDLLDEDEDCIELMPNRINGPWPSKNSYLRAHYELLREDAVAPLRDAVAYVRDDPQMKDSPAVSIYEKVHIIGVTFSQRGLAFRVQFSTHRAGKNIVWEYSRRLISGTIIALSPANDCFRSECVVGVVAARPVERVKQQPPEVDIFFSRPEQADFDPHQEWIMVEAKTGYYESLRHTMMALQKMRKESFPLAEHICSLEPNIESPEYIKEHPILDIHSGLTGSEEEGKVNVLEAWPESPAGDLDTTQWEALEQILTKKLSIIQGPPGTGKTFVSVVALRILLSNMKEGDPPIFIAAQTNHALDQLLNHILTFERNYIRLGARSSDLEIKKRTLFAVRQREPAATIQGSVFGSARKRYRNFTATISELLQPFTHEDDSLPLPSSLFLKYETLTQAQYDSLEEGASGWIRPGTEDDDVDPMVAWIGEEGKKFQVKYTKESFGFSEDEVDLEYEQLKELEAEQGLEEDDYDGLRGQYSTIQDGFRGRDVGSISEAAALDYLKCLDMWKIPPKARGTVYNVLRKLTKEKILSEFRTLMALYNANCEALQIGKWERDYTILRNAKVIGMTATGLSKYRALLSSLNPRTVLIEEAAEAIEAPISVSCFNSLQQLILVGDHKQLRGHCSVQDLGGEPFYLDVSMFERLVQNEIKYVTLRRQRRMAPEIRRLLGPIYSELQDHPSVLERPEVPGMVDYRSFFFSHSWPENSDSLSSKFNEMEAQMVAGFFVHLVLNGVLPNNITVLTFYNGQRKRLLKLLRAHRDIQGRYIKVATVDSYQGEENDVVILSLVRSGGKKIGFLATENRVCVALSRAKRGFYIFGNAHALASANDLWFQVISIMGEGEGESRRIGSALPLKCSTHGRKMLISEPSDWEKRNGGCDWNCNGTLPCGHKCTLKCHSFSHKEVLCNRICDKQMRCGHTCDKSCSNTHICVCSCRLAAEMAAAAAMMEANLISEPAPEPAPQPTREPVVKAKVSEKERMRRRLISEYHAYANGGAQEHDTILAKASTKQRSKKTKARKVAIEDLLGEDTPEPVSYLKPDNKENVKPRENGIGEPESRESSSMPQWSLLD</sequence>
<reference evidence="6 7" key="1">
    <citation type="journal article" date="2016" name="BMC Genomics">
        <title>Comparative genomic and transcriptomic analyses of the Fuzhuan brick tea-fermentation fungus Aspergillus cristatus.</title>
        <authorList>
            <person name="Ge Y."/>
            <person name="Wang Y."/>
            <person name="Liu Y."/>
            <person name="Tan Y."/>
            <person name="Ren X."/>
            <person name="Zhang X."/>
            <person name="Hyde K.D."/>
            <person name="Liu Y."/>
            <person name="Liu Z."/>
        </authorList>
    </citation>
    <scope>NUCLEOTIDE SEQUENCE [LARGE SCALE GENOMIC DNA]</scope>
    <source>
        <strain evidence="6 7">GZAAS20.1005</strain>
    </source>
</reference>
<dbReference type="CDD" id="cd06008">
    <property type="entry name" value="NF-X1-zinc-finger"/>
    <property type="match status" value="1"/>
</dbReference>
<evidence type="ECO:0000259" key="5">
    <source>
        <dbReference type="Pfam" id="PF25396"/>
    </source>
</evidence>
<keyword evidence="1" id="KW-0067">ATP-binding</keyword>
<dbReference type="Pfam" id="PF25396">
    <property type="entry name" value="ZNFX1"/>
    <property type="match status" value="1"/>
</dbReference>
<evidence type="ECO:0000256" key="1">
    <source>
        <dbReference type="ARBA" id="ARBA00022806"/>
    </source>
</evidence>
<dbReference type="InterPro" id="IPR027417">
    <property type="entry name" value="P-loop_NTPase"/>
</dbReference>
<accession>A0A1E3BIK3</accession>
<organism evidence="6 7">
    <name type="scientific">Aspergillus cristatus</name>
    <name type="common">Chinese Fuzhuan brick tea-fermentation fungus</name>
    <name type="synonym">Eurotium cristatum</name>
    <dbReference type="NCBI Taxonomy" id="573508"/>
    <lineage>
        <taxon>Eukaryota</taxon>
        <taxon>Fungi</taxon>
        <taxon>Dikarya</taxon>
        <taxon>Ascomycota</taxon>
        <taxon>Pezizomycotina</taxon>
        <taxon>Eurotiomycetes</taxon>
        <taxon>Eurotiomycetidae</taxon>
        <taxon>Eurotiales</taxon>
        <taxon>Aspergillaceae</taxon>
        <taxon>Aspergillus</taxon>
        <taxon>Aspergillus subgen. Aspergillus</taxon>
    </lineage>
</organism>
<gene>
    <name evidence="6" type="ORF">SI65_03855</name>
</gene>
<feature type="domain" description="DNA2/NAM7 helicase-like C-terminal" evidence="4">
    <location>
        <begin position="702"/>
        <end position="886"/>
    </location>
</feature>